<accession>A0AAJ0G0N1</accession>
<gene>
    <name evidence="2" type="ORF">QQS21_005785</name>
</gene>
<dbReference type="Pfam" id="PF06041">
    <property type="entry name" value="DUF924"/>
    <property type="match status" value="1"/>
</dbReference>
<evidence type="ECO:0000256" key="1">
    <source>
        <dbReference type="SAM" id="MobiDB-lite"/>
    </source>
</evidence>
<dbReference type="Gene3D" id="1.25.40.10">
    <property type="entry name" value="Tetratricopeptide repeat domain"/>
    <property type="match status" value="1"/>
</dbReference>
<dbReference type="Proteomes" id="UP001251528">
    <property type="component" value="Unassembled WGS sequence"/>
</dbReference>
<reference evidence="2" key="1">
    <citation type="submission" date="2023-06" db="EMBL/GenBank/DDBJ databases">
        <title>Conoideocrella luteorostrata (Hypocreales: Clavicipitaceae), a potential biocontrol fungus for elongate hemlock scale in United States Christmas tree production areas.</title>
        <authorList>
            <person name="Barrett H."/>
            <person name="Lovett B."/>
            <person name="Macias A.M."/>
            <person name="Stajich J.E."/>
            <person name="Kasson M.T."/>
        </authorList>
    </citation>
    <scope>NUCLEOTIDE SEQUENCE</scope>
    <source>
        <strain evidence="2">ARSEF 14590</strain>
    </source>
</reference>
<sequence>MIKSSRAVLRLPRTPIEPPVKYCARTTQSAKRVPFCPPTAATTHHPSLPFQTRLFTSSSGAFTKAAVAKPPSQEKKDAVLKSLITPSLLHEIQEFWFPDAKPESSIHVRQEHLSRWFAGGEALDKVCVERFLPTLEALRKINLKSGSSLIDAVQPADPCDWMRLLLLLDQLPRNCYRGTSAAIVFTEFDPLARDIAHAAIQRGIPDQTPQIRWQFAYRPWFYMPLMHSEEMGDHEIALEGFRRSAADVESLARGEQVSGSSEADEYRARALQVVRANAEAATELARKNLGFEQMHADIIRRFGRYPHRNMALGREPTQEEREYLENGGETFSP</sequence>
<proteinExistence type="predicted"/>
<keyword evidence="3" id="KW-1185">Reference proteome</keyword>
<dbReference type="EMBL" id="JASWJB010000100">
    <property type="protein sequence ID" value="KAK2598074.1"/>
    <property type="molecule type" value="Genomic_DNA"/>
</dbReference>
<feature type="region of interest" description="Disordered" evidence="1">
    <location>
        <begin position="313"/>
        <end position="333"/>
    </location>
</feature>
<dbReference type="InterPro" id="IPR011990">
    <property type="entry name" value="TPR-like_helical_dom_sf"/>
</dbReference>
<dbReference type="SUPFAM" id="SSF48452">
    <property type="entry name" value="TPR-like"/>
    <property type="match status" value="1"/>
</dbReference>
<protein>
    <recommendedName>
        <fullName evidence="4">DUF924-domain-containing protein</fullName>
    </recommendedName>
</protein>
<dbReference type="Gene3D" id="1.20.58.320">
    <property type="entry name" value="TPR-like"/>
    <property type="match status" value="1"/>
</dbReference>
<evidence type="ECO:0000313" key="3">
    <source>
        <dbReference type="Proteomes" id="UP001251528"/>
    </source>
</evidence>
<name>A0AAJ0G0N1_9HYPO</name>
<evidence type="ECO:0000313" key="2">
    <source>
        <dbReference type="EMBL" id="KAK2598074.1"/>
    </source>
</evidence>
<organism evidence="2 3">
    <name type="scientific">Conoideocrella luteorostrata</name>
    <dbReference type="NCBI Taxonomy" id="1105319"/>
    <lineage>
        <taxon>Eukaryota</taxon>
        <taxon>Fungi</taxon>
        <taxon>Dikarya</taxon>
        <taxon>Ascomycota</taxon>
        <taxon>Pezizomycotina</taxon>
        <taxon>Sordariomycetes</taxon>
        <taxon>Hypocreomycetidae</taxon>
        <taxon>Hypocreales</taxon>
        <taxon>Clavicipitaceae</taxon>
        <taxon>Conoideocrella</taxon>
    </lineage>
</organism>
<dbReference type="AlphaFoldDB" id="A0AAJ0G0N1"/>
<comment type="caution">
    <text evidence="2">The sequence shown here is derived from an EMBL/GenBank/DDBJ whole genome shotgun (WGS) entry which is preliminary data.</text>
</comment>
<evidence type="ECO:0008006" key="4">
    <source>
        <dbReference type="Google" id="ProtNLM"/>
    </source>
</evidence>
<dbReference type="InterPro" id="IPR010323">
    <property type="entry name" value="DUF924"/>
</dbReference>